<proteinExistence type="inferred from homology"/>
<dbReference type="GO" id="GO:0005634">
    <property type="term" value="C:nucleus"/>
    <property type="evidence" value="ECO:0007669"/>
    <property type="project" value="InterPro"/>
</dbReference>
<keyword evidence="2" id="KW-0479">Metal-binding</keyword>
<feature type="non-terminal residue" evidence="8">
    <location>
        <position position="1"/>
    </location>
</feature>
<evidence type="ECO:0000259" key="6">
    <source>
        <dbReference type="Pfam" id="PF04057"/>
    </source>
</evidence>
<sequence>MEAGLSRGAVAAISASENGAHAVDPPAVLQVADLQVLGPPGLCPLWYRMVLSDGVHSVQGGLPTSMNHLVEDGDLRPGTVLRLLEYYGVTTRNMRFFMFVHFEILQTDCTPIEHGEGIEFSSTALRRPEKSAEYCCESHSAGQGIEASLVRKTVAEISAEKLDCFDKQKHIIVNATLTFINKENFCYTACPLVVNGRQCRMEVSGNGDGWWHCHSCNQTFVTCDYRYRVLIQLQDSTGMTYATASQQAGEEIFGHTAKELYLMKCERQDSAQFDNIVGGVLFQLKLKTGAIQDKKFPKCTIVKAEKVNPSTESHRLLREINKLTESSISTKVCRTSVGSRIGFSYMEAQQKKLKFSRDQYAMNHDGEWDLVSQTGNNSL</sequence>
<evidence type="ECO:0000256" key="5">
    <source>
        <dbReference type="ARBA" id="ARBA00023125"/>
    </source>
</evidence>
<dbReference type="SUPFAM" id="SSF50249">
    <property type="entry name" value="Nucleic acid-binding proteins"/>
    <property type="match status" value="2"/>
</dbReference>
<evidence type="ECO:0000256" key="1">
    <source>
        <dbReference type="ARBA" id="ARBA00005690"/>
    </source>
</evidence>
<organism evidence="8 9">
    <name type="scientific">Eragrostis curvula</name>
    <name type="common">weeping love grass</name>
    <dbReference type="NCBI Taxonomy" id="38414"/>
    <lineage>
        <taxon>Eukaryota</taxon>
        <taxon>Viridiplantae</taxon>
        <taxon>Streptophyta</taxon>
        <taxon>Embryophyta</taxon>
        <taxon>Tracheophyta</taxon>
        <taxon>Spermatophyta</taxon>
        <taxon>Magnoliopsida</taxon>
        <taxon>Liliopsida</taxon>
        <taxon>Poales</taxon>
        <taxon>Poaceae</taxon>
        <taxon>PACMAD clade</taxon>
        <taxon>Chloridoideae</taxon>
        <taxon>Eragrostideae</taxon>
        <taxon>Eragrostidinae</taxon>
        <taxon>Eragrostis</taxon>
    </lineage>
</organism>
<dbReference type="Pfam" id="PF08646">
    <property type="entry name" value="Rep_fac-A_C"/>
    <property type="match status" value="1"/>
</dbReference>
<keyword evidence="9" id="KW-1185">Reference proteome</keyword>
<dbReference type="InterPro" id="IPR012340">
    <property type="entry name" value="NA-bd_OB-fold"/>
</dbReference>
<accession>A0A5J9U4B6</accession>
<keyword evidence="4" id="KW-0862">Zinc</keyword>
<dbReference type="GO" id="GO:0006260">
    <property type="term" value="P:DNA replication"/>
    <property type="evidence" value="ECO:0007669"/>
    <property type="project" value="InterPro"/>
</dbReference>
<dbReference type="EMBL" id="RWGY01000029">
    <property type="protein sequence ID" value="TVU18307.1"/>
    <property type="molecule type" value="Genomic_DNA"/>
</dbReference>
<dbReference type="OrthoDB" id="682525at2759"/>
<dbReference type="GO" id="GO:0003677">
    <property type="term" value="F:DNA binding"/>
    <property type="evidence" value="ECO:0007669"/>
    <property type="project" value="UniProtKB-KW"/>
</dbReference>
<evidence type="ECO:0000259" key="7">
    <source>
        <dbReference type="Pfam" id="PF08646"/>
    </source>
</evidence>
<gene>
    <name evidence="8" type="ORF">EJB05_34397</name>
</gene>
<dbReference type="Pfam" id="PF04057">
    <property type="entry name" value="Rep-A_N"/>
    <property type="match status" value="1"/>
</dbReference>
<dbReference type="InterPro" id="IPR013955">
    <property type="entry name" value="Rep_factor-A_C"/>
</dbReference>
<evidence type="ECO:0000256" key="3">
    <source>
        <dbReference type="ARBA" id="ARBA00022771"/>
    </source>
</evidence>
<evidence type="ECO:0000313" key="9">
    <source>
        <dbReference type="Proteomes" id="UP000324897"/>
    </source>
</evidence>
<evidence type="ECO:0000313" key="8">
    <source>
        <dbReference type="EMBL" id="TVU18307.1"/>
    </source>
</evidence>
<comment type="similarity">
    <text evidence="1">Belongs to the replication factor A protein 1 family.</text>
</comment>
<keyword evidence="3" id="KW-0863">Zinc-finger</keyword>
<evidence type="ECO:0000256" key="2">
    <source>
        <dbReference type="ARBA" id="ARBA00022723"/>
    </source>
</evidence>
<dbReference type="Gene3D" id="2.40.50.140">
    <property type="entry name" value="Nucleic acid-binding proteins"/>
    <property type="match status" value="2"/>
</dbReference>
<reference evidence="8 9" key="1">
    <citation type="journal article" date="2019" name="Sci. Rep.">
        <title>A high-quality genome of Eragrostis curvula grass provides insights into Poaceae evolution and supports new strategies to enhance forage quality.</title>
        <authorList>
            <person name="Carballo J."/>
            <person name="Santos B.A.C.M."/>
            <person name="Zappacosta D."/>
            <person name="Garbus I."/>
            <person name="Selva J.P."/>
            <person name="Gallo C.A."/>
            <person name="Diaz A."/>
            <person name="Albertini E."/>
            <person name="Caccamo M."/>
            <person name="Echenique V."/>
        </authorList>
    </citation>
    <scope>NUCLEOTIDE SEQUENCE [LARGE SCALE GENOMIC DNA]</scope>
    <source>
        <strain evidence="9">cv. Victoria</strain>
        <tissue evidence="8">Leaf</tissue>
    </source>
</reference>
<evidence type="ECO:0008006" key="10">
    <source>
        <dbReference type="Google" id="ProtNLM"/>
    </source>
</evidence>
<name>A0A5J9U4B6_9POAL</name>
<dbReference type="AlphaFoldDB" id="A0A5J9U4B6"/>
<feature type="domain" description="Replication factor-A protein 1 N-terminal" evidence="6">
    <location>
        <begin position="5"/>
        <end position="105"/>
    </location>
</feature>
<dbReference type="GO" id="GO:0008270">
    <property type="term" value="F:zinc ion binding"/>
    <property type="evidence" value="ECO:0007669"/>
    <property type="project" value="UniProtKB-KW"/>
</dbReference>
<protein>
    <recommendedName>
        <fullName evidence="10">Replication factor A C-terminal domain-containing protein</fullName>
    </recommendedName>
</protein>
<dbReference type="FunFam" id="2.40.50.140:FF:000090">
    <property type="entry name" value="Replication protein A subunit"/>
    <property type="match status" value="1"/>
</dbReference>
<dbReference type="Gramene" id="TVU18307">
    <property type="protein sequence ID" value="TVU18307"/>
    <property type="gene ID" value="EJB05_34397"/>
</dbReference>
<feature type="domain" description="Replication factor A C-terminal" evidence="7">
    <location>
        <begin position="171"/>
        <end position="316"/>
    </location>
</feature>
<keyword evidence="5" id="KW-0238">DNA-binding</keyword>
<comment type="caution">
    <text evidence="8">The sequence shown here is derived from an EMBL/GenBank/DDBJ whole genome shotgun (WGS) entry which is preliminary data.</text>
</comment>
<dbReference type="Proteomes" id="UP000324897">
    <property type="component" value="Chromosome 7"/>
</dbReference>
<dbReference type="InterPro" id="IPR007199">
    <property type="entry name" value="Rep_factor-A_N"/>
</dbReference>
<dbReference type="InterPro" id="IPR047192">
    <property type="entry name" value="Euk_RPA1_DBD_C"/>
</dbReference>
<evidence type="ECO:0000256" key="4">
    <source>
        <dbReference type="ARBA" id="ARBA00022833"/>
    </source>
</evidence>
<dbReference type="CDD" id="cd04476">
    <property type="entry name" value="RPA1_DBD_C"/>
    <property type="match status" value="1"/>
</dbReference>